<keyword evidence="1" id="KW-0175">Coiled coil</keyword>
<sequence>MTIEELIQKLGIADDKREEASKTLHDYLDGNYVTKSRFNEVNEEKKTLKTTVAERDKQLETLKNSKGDTEALKAQIKQLQTENNQAKEKYEDQMKNLKLTTAIQLAIGDSAQDVGIVSGLFDRDKLILGEDGKVTGLDEQLKALKESKPFLFKAVPGNPPKYSPNGGGGNNLKNPFAKETFNMTEQGKLLRENPEQAKALAAAAGVTLNVNV</sequence>
<proteinExistence type="predicted"/>
<evidence type="ECO:0008006" key="4">
    <source>
        <dbReference type="Google" id="ProtNLM"/>
    </source>
</evidence>
<protein>
    <recommendedName>
        <fullName evidence="4">Phage minor structural protein GP20</fullName>
    </recommendedName>
</protein>
<organism evidence="2 3">
    <name type="scientific">Megasphaera elsdenii</name>
    <dbReference type="NCBI Taxonomy" id="907"/>
    <lineage>
        <taxon>Bacteria</taxon>
        <taxon>Bacillati</taxon>
        <taxon>Bacillota</taxon>
        <taxon>Negativicutes</taxon>
        <taxon>Veillonellales</taxon>
        <taxon>Veillonellaceae</taxon>
        <taxon>Megasphaera</taxon>
    </lineage>
</organism>
<dbReference type="Proteomes" id="UP000536773">
    <property type="component" value="Unassembled WGS sequence"/>
</dbReference>
<gene>
    <name evidence="2" type="ORF">HG933_11240</name>
</gene>
<evidence type="ECO:0000313" key="2">
    <source>
        <dbReference type="EMBL" id="NMK39928.1"/>
    </source>
</evidence>
<dbReference type="Pfam" id="PF06810">
    <property type="entry name" value="Phage_scaffold"/>
    <property type="match status" value="1"/>
</dbReference>
<dbReference type="InterPro" id="IPR009636">
    <property type="entry name" value="SCAF"/>
</dbReference>
<evidence type="ECO:0000313" key="3">
    <source>
        <dbReference type="Proteomes" id="UP000536773"/>
    </source>
</evidence>
<comment type="caution">
    <text evidence="2">The sequence shown here is derived from an EMBL/GenBank/DDBJ whole genome shotgun (WGS) entry which is preliminary data.</text>
</comment>
<accession>A0A848ETC6</accession>
<feature type="coiled-coil region" evidence="1">
    <location>
        <begin position="62"/>
        <end position="96"/>
    </location>
</feature>
<name>A0A848ETC6_MEGEL</name>
<reference evidence="2 3" key="1">
    <citation type="submission" date="2020-04" db="EMBL/GenBank/DDBJ databases">
        <authorList>
            <person name="Hitch T.C.A."/>
            <person name="Wylensek D."/>
            <person name="Clavel T."/>
        </authorList>
    </citation>
    <scope>NUCLEOTIDE SEQUENCE [LARGE SCALE GENOMIC DNA]</scope>
    <source>
        <strain evidence="2 3">WCA-386-APC-2A</strain>
    </source>
</reference>
<dbReference type="EMBL" id="JABBJH010000026">
    <property type="protein sequence ID" value="NMK39928.1"/>
    <property type="molecule type" value="Genomic_DNA"/>
</dbReference>
<dbReference type="AlphaFoldDB" id="A0A848ETC6"/>
<evidence type="ECO:0000256" key="1">
    <source>
        <dbReference type="SAM" id="Coils"/>
    </source>
</evidence>
<dbReference type="RefSeq" id="WP_169013995.1">
    <property type="nucleotide sequence ID" value="NZ_JABBJH010000026.1"/>
</dbReference>